<reference evidence="1 2" key="1">
    <citation type="submission" date="2018-05" db="EMBL/GenBank/DDBJ databases">
        <title>Draft genome sequence of Scytalidium lignicola DSM 105466, a ubiquitous saprotrophic fungus.</title>
        <authorList>
            <person name="Buettner E."/>
            <person name="Gebauer A.M."/>
            <person name="Hofrichter M."/>
            <person name="Liers C."/>
            <person name="Kellner H."/>
        </authorList>
    </citation>
    <scope>NUCLEOTIDE SEQUENCE [LARGE SCALE GENOMIC DNA]</scope>
    <source>
        <strain evidence="1 2">DSM 105466</strain>
    </source>
</reference>
<dbReference type="OrthoDB" id="3530561at2759"/>
<evidence type="ECO:0000313" key="1">
    <source>
        <dbReference type="EMBL" id="RFU33029.1"/>
    </source>
</evidence>
<dbReference type="AlphaFoldDB" id="A0A3E2HHX9"/>
<name>A0A3E2HHX9_SCYLI</name>
<sequence>MDVIPAHPTFAGGSSILNIYERWYKLVEGYSGRDLTFEIDRLPAIAGLYNLFAELLDVDVRMGWLNPLGEVFNGSIILKAPLRKLKISQRTVWADHAELDSELDIWARRLEYYGKQKVNVYKHDYALKYQQDTIDPRSMGMCSIRFDLETLTRIENVALLQLILVGVQLMQEKDSDNQSYGIVLEDTEDGNLYRRIGVYSIIDPEASLYSGEYATLQGWKHSVVTII</sequence>
<feature type="non-terminal residue" evidence="1">
    <location>
        <position position="1"/>
    </location>
</feature>
<keyword evidence="2" id="KW-1185">Reference proteome</keyword>
<dbReference type="EMBL" id="NCSJ02000042">
    <property type="protein sequence ID" value="RFU33029.1"/>
    <property type="molecule type" value="Genomic_DNA"/>
</dbReference>
<evidence type="ECO:0000313" key="2">
    <source>
        <dbReference type="Proteomes" id="UP000258309"/>
    </source>
</evidence>
<protein>
    <submittedName>
        <fullName evidence="1">Uncharacterized protein</fullName>
    </submittedName>
</protein>
<gene>
    <name evidence="1" type="ORF">B7463_g3270</name>
</gene>
<accession>A0A3E2HHX9</accession>
<proteinExistence type="predicted"/>
<organism evidence="1 2">
    <name type="scientific">Scytalidium lignicola</name>
    <name type="common">Hyphomycete</name>
    <dbReference type="NCBI Taxonomy" id="5539"/>
    <lineage>
        <taxon>Eukaryota</taxon>
        <taxon>Fungi</taxon>
        <taxon>Dikarya</taxon>
        <taxon>Ascomycota</taxon>
        <taxon>Pezizomycotina</taxon>
        <taxon>Leotiomycetes</taxon>
        <taxon>Leotiomycetes incertae sedis</taxon>
        <taxon>Scytalidium</taxon>
    </lineage>
</organism>
<comment type="caution">
    <text evidence="1">The sequence shown here is derived from an EMBL/GenBank/DDBJ whole genome shotgun (WGS) entry which is preliminary data.</text>
</comment>
<dbReference type="Proteomes" id="UP000258309">
    <property type="component" value="Unassembled WGS sequence"/>
</dbReference>
<feature type="non-terminal residue" evidence="1">
    <location>
        <position position="227"/>
    </location>
</feature>